<feature type="signal peptide" evidence="1">
    <location>
        <begin position="1"/>
        <end position="21"/>
    </location>
</feature>
<gene>
    <name evidence="2" type="ORF">BINO364_LOCUS2889</name>
</gene>
<protein>
    <submittedName>
        <fullName evidence="2">Uncharacterized protein</fullName>
    </submittedName>
</protein>
<evidence type="ECO:0000256" key="1">
    <source>
        <dbReference type="SAM" id="SignalP"/>
    </source>
</evidence>
<feature type="non-terminal residue" evidence="2">
    <location>
        <position position="83"/>
    </location>
</feature>
<feature type="chain" id="PRO_5035422229" evidence="1">
    <location>
        <begin position="22"/>
        <end position="83"/>
    </location>
</feature>
<reference evidence="2" key="1">
    <citation type="submission" date="2021-12" db="EMBL/GenBank/DDBJ databases">
        <authorList>
            <person name="Martin H S."/>
        </authorList>
    </citation>
    <scope>NUCLEOTIDE SEQUENCE</scope>
</reference>
<dbReference type="AlphaFoldDB" id="A0A8J9Y608"/>
<keyword evidence="3" id="KW-1185">Reference proteome</keyword>
<dbReference type="Proteomes" id="UP000838878">
    <property type="component" value="Chromosome 11"/>
</dbReference>
<keyword evidence="1" id="KW-0732">Signal</keyword>
<proteinExistence type="predicted"/>
<accession>A0A8J9Y608</accession>
<dbReference type="OrthoDB" id="6332063at2759"/>
<evidence type="ECO:0000313" key="3">
    <source>
        <dbReference type="Proteomes" id="UP000838878"/>
    </source>
</evidence>
<sequence>MFTKTVFAFAMLILIVPWVTTTPLQSRSTTPLELVSIIELEEPCVRQGGLCLRVEDCEPDNLVQMKGILCPMQSHMGVECCYN</sequence>
<evidence type="ECO:0000313" key="2">
    <source>
        <dbReference type="EMBL" id="CAH0716051.1"/>
    </source>
</evidence>
<dbReference type="EMBL" id="OV170231">
    <property type="protein sequence ID" value="CAH0716051.1"/>
    <property type="molecule type" value="Genomic_DNA"/>
</dbReference>
<name>A0A8J9Y608_9NEOP</name>
<organism evidence="2 3">
    <name type="scientific">Brenthis ino</name>
    <name type="common">lesser marbled fritillary</name>
    <dbReference type="NCBI Taxonomy" id="405034"/>
    <lineage>
        <taxon>Eukaryota</taxon>
        <taxon>Metazoa</taxon>
        <taxon>Ecdysozoa</taxon>
        <taxon>Arthropoda</taxon>
        <taxon>Hexapoda</taxon>
        <taxon>Insecta</taxon>
        <taxon>Pterygota</taxon>
        <taxon>Neoptera</taxon>
        <taxon>Endopterygota</taxon>
        <taxon>Lepidoptera</taxon>
        <taxon>Glossata</taxon>
        <taxon>Ditrysia</taxon>
        <taxon>Papilionoidea</taxon>
        <taxon>Nymphalidae</taxon>
        <taxon>Heliconiinae</taxon>
        <taxon>Argynnini</taxon>
        <taxon>Brenthis</taxon>
    </lineage>
</organism>